<feature type="region of interest" description="Disordered" evidence="1">
    <location>
        <begin position="1"/>
        <end position="38"/>
    </location>
</feature>
<protein>
    <recommendedName>
        <fullName evidence="3">DUF58 domain-containing protein</fullName>
    </recommendedName>
</protein>
<evidence type="ECO:0000259" key="3">
    <source>
        <dbReference type="Pfam" id="PF01882"/>
    </source>
</evidence>
<keyword evidence="2" id="KW-0812">Transmembrane</keyword>
<dbReference type="RefSeq" id="WP_236022108.1">
    <property type="nucleotide sequence ID" value="NZ_CAJVAP010000028.1"/>
</dbReference>
<feature type="transmembrane region" description="Helical" evidence="2">
    <location>
        <begin position="95"/>
        <end position="114"/>
    </location>
</feature>
<dbReference type="AlphaFoldDB" id="A0A916K0K6"/>
<accession>A0A916K0K6</accession>
<reference evidence="4" key="1">
    <citation type="submission" date="2021-06" db="EMBL/GenBank/DDBJ databases">
        <authorList>
            <person name="Criscuolo A."/>
        </authorList>
    </citation>
    <scope>NUCLEOTIDE SEQUENCE</scope>
    <source>
        <strain evidence="4">CIP111803</strain>
    </source>
</reference>
<evidence type="ECO:0000256" key="1">
    <source>
        <dbReference type="SAM" id="MobiDB-lite"/>
    </source>
</evidence>
<feature type="compositionally biased region" description="Polar residues" evidence="1">
    <location>
        <begin position="1"/>
        <end position="16"/>
    </location>
</feature>
<dbReference type="InterPro" id="IPR002881">
    <property type="entry name" value="DUF58"/>
</dbReference>
<sequence length="458" mass="50284">MNAQRTRSRTLWQTGSRIDRTADRTGGAGRGGGAAALQPSERRRLTARRWARRAGRRMRRAWRAATRAVTPVGWFVLAVVVAGSVAGFGPSWVEGWFVAVVGAVLLLIALPFLLGSRRYRTAIEPNRRNVVVGGELRVEVLVENASARPQLPAVAELPVGEALRELTVPLLGPHERTRLTAVVAAPRRGVIRVGPLTLARQDPLGLLRREVTWRDRHLLHVHPPTAALPPHSAGLVRDLEGRPSRRLTEADLSFHAVREYAHGDALRHVHWKSTAKTGTLMVRQFEESQTARVAVLFDALREEYASDDEFELGVSVAASLSVQAVREGRERFVASAWAPGRIRPSIDGLEELPSRDPVELLDAWAELGSTEEGLPFEVLARSLADSGRPLSIVALITGSRPDMLRLRRASAAFPPDVQVLAVRCEWLAEPRAQRLTPLTLVTVGALGDLPRLMLRSGQ</sequence>
<dbReference type="PANTHER" id="PTHR34351:SF1">
    <property type="entry name" value="SLR1927 PROTEIN"/>
    <property type="match status" value="1"/>
</dbReference>
<feature type="transmembrane region" description="Helical" evidence="2">
    <location>
        <begin position="68"/>
        <end position="89"/>
    </location>
</feature>
<name>A0A916K0K6_9MICO</name>
<comment type="caution">
    <text evidence="4">The sequence shown here is derived from an EMBL/GenBank/DDBJ whole genome shotgun (WGS) entry which is preliminary data.</text>
</comment>
<organism evidence="4 5">
    <name type="scientific">Leucobacter soli</name>
    <dbReference type="NCBI Taxonomy" id="2812850"/>
    <lineage>
        <taxon>Bacteria</taxon>
        <taxon>Bacillati</taxon>
        <taxon>Actinomycetota</taxon>
        <taxon>Actinomycetes</taxon>
        <taxon>Micrococcales</taxon>
        <taxon>Microbacteriaceae</taxon>
        <taxon>Leucobacter</taxon>
    </lineage>
</organism>
<dbReference type="PANTHER" id="PTHR34351">
    <property type="entry name" value="SLR1927 PROTEIN-RELATED"/>
    <property type="match status" value="1"/>
</dbReference>
<keyword evidence="2" id="KW-1133">Transmembrane helix</keyword>
<evidence type="ECO:0000256" key="2">
    <source>
        <dbReference type="SAM" id="Phobius"/>
    </source>
</evidence>
<dbReference type="EMBL" id="CAJVAP010000028">
    <property type="protein sequence ID" value="CAG7617737.1"/>
    <property type="molecule type" value="Genomic_DNA"/>
</dbReference>
<keyword evidence="2" id="KW-0472">Membrane</keyword>
<keyword evidence="5" id="KW-1185">Reference proteome</keyword>
<evidence type="ECO:0000313" key="5">
    <source>
        <dbReference type="Proteomes" id="UP000693892"/>
    </source>
</evidence>
<dbReference type="Proteomes" id="UP000693892">
    <property type="component" value="Unassembled WGS sequence"/>
</dbReference>
<gene>
    <name evidence="4" type="ORF">LEUCIP111803_02134</name>
</gene>
<proteinExistence type="predicted"/>
<dbReference type="Pfam" id="PF01882">
    <property type="entry name" value="DUF58"/>
    <property type="match status" value="1"/>
</dbReference>
<feature type="domain" description="DUF58" evidence="3">
    <location>
        <begin position="257"/>
        <end position="329"/>
    </location>
</feature>
<evidence type="ECO:0000313" key="4">
    <source>
        <dbReference type="EMBL" id="CAG7617737.1"/>
    </source>
</evidence>